<dbReference type="CDD" id="cd06464">
    <property type="entry name" value="ACD_sHsps-like"/>
    <property type="match status" value="1"/>
</dbReference>
<dbReference type="InterPro" id="IPR040612">
    <property type="entry name" value="ArsA_HSP20-like"/>
</dbReference>
<comment type="caution">
    <text evidence="2">The sequence shown here is derived from an EMBL/GenBank/DDBJ whole genome shotgun (WGS) entry which is preliminary data.</text>
</comment>
<evidence type="ECO:0000259" key="1">
    <source>
        <dbReference type="Pfam" id="PF17886"/>
    </source>
</evidence>
<dbReference type="SUPFAM" id="SSF49764">
    <property type="entry name" value="HSP20-like chaperones"/>
    <property type="match status" value="1"/>
</dbReference>
<dbReference type="EMBL" id="JMIY01000004">
    <property type="protein sequence ID" value="KCZ71918.1"/>
    <property type="molecule type" value="Genomic_DNA"/>
</dbReference>
<name>A0A062V5T6_9EURY</name>
<evidence type="ECO:0000313" key="2">
    <source>
        <dbReference type="EMBL" id="KCZ71918.1"/>
    </source>
</evidence>
<dbReference type="InterPro" id="IPR008978">
    <property type="entry name" value="HSP20-like_chaperone"/>
</dbReference>
<keyword evidence="3" id="KW-1185">Reference proteome</keyword>
<keyword evidence="2" id="KW-0346">Stress response</keyword>
<reference evidence="2 3" key="1">
    <citation type="journal article" date="2013" name="Nature">
        <title>Anaerobic oxidation of methane coupled to nitrate reduction in a novel archaeal lineage.</title>
        <authorList>
            <person name="Haroon M.F."/>
            <person name="Hu S."/>
            <person name="Shi Y."/>
            <person name="Imelfort M."/>
            <person name="Keller J."/>
            <person name="Hugenholtz P."/>
            <person name="Yuan Z."/>
            <person name="Tyson G.W."/>
        </authorList>
    </citation>
    <scope>NUCLEOTIDE SEQUENCE [LARGE SCALE GENOMIC DNA]</scope>
    <source>
        <strain evidence="2 3">ANME-2d</strain>
    </source>
</reference>
<proteinExistence type="predicted"/>
<gene>
    <name evidence="2" type="ORF">ANME2D_01974</name>
</gene>
<dbReference type="Proteomes" id="UP000027153">
    <property type="component" value="Unassembled WGS sequence"/>
</dbReference>
<accession>A0A062V5T6</accession>
<feature type="domain" description="ArsA HSP20-like" evidence="1">
    <location>
        <begin position="74"/>
        <end position="134"/>
    </location>
</feature>
<dbReference type="AlphaFoldDB" id="A0A062V5T6"/>
<organism evidence="2 3">
    <name type="scientific">Candidatus Methanoperedens nitratireducens</name>
    <dbReference type="NCBI Taxonomy" id="1392998"/>
    <lineage>
        <taxon>Archaea</taxon>
        <taxon>Methanobacteriati</taxon>
        <taxon>Methanobacteriota</taxon>
        <taxon>Stenosarchaea group</taxon>
        <taxon>Methanomicrobia</taxon>
        <taxon>Methanosarcinales</taxon>
        <taxon>ANME-2 cluster</taxon>
        <taxon>Candidatus Methanoperedentaceae</taxon>
        <taxon>Candidatus Methanoperedens</taxon>
    </lineage>
</organism>
<dbReference type="Gene3D" id="2.60.40.790">
    <property type="match status" value="1"/>
</dbReference>
<protein>
    <submittedName>
        <fullName evidence="2">Molecular chaperone (Small heat shock protein)</fullName>
    </submittedName>
</protein>
<evidence type="ECO:0000313" key="3">
    <source>
        <dbReference type="Proteomes" id="UP000027153"/>
    </source>
</evidence>
<dbReference type="Pfam" id="PF17886">
    <property type="entry name" value="ArsA_HSP20"/>
    <property type="match status" value="1"/>
</dbReference>
<sequence>MTMKKNKDFDEFIRRLEEAIENMMDGSDISNRPIFVDISINICPNMGIIPVNPDIQMERKAPVDILETEKNIYAVIGLPGMEKEDIKLSCTGWTLEVTASNAVNTLREEIELPSRVNKKGMKTKYENGILEVVFNKSRKGASKTNTNTNDNT</sequence>